<name>A0A6J2K0U0_BOMMA</name>
<dbReference type="GeneID" id="114247164"/>
<keyword evidence="9" id="KW-1185">Reference proteome</keyword>
<feature type="compositionally biased region" description="Basic and acidic residues" evidence="7">
    <location>
        <begin position="2015"/>
        <end position="2031"/>
    </location>
</feature>
<feature type="region of interest" description="Disordered" evidence="7">
    <location>
        <begin position="136"/>
        <end position="198"/>
    </location>
</feature>
<feature type="region of interest" description="Disordered" evidence="7">
    <location>
        <begin position="2216"/>
        <end position="2241"/>
    </location>
</feature>
<feature type="coiled-coil region" evidence="6">
    <location>
        <begin position="923"/>
        <end position="961"/>
    </location>
</feature>
<proteinExistence type="predicted"/>
<feature type="region of interest" description="Disordered" evidence="7">
    <location>
        <begin position="314"/>
        <end position="335"/>
    </location>
</feature>
<sequence length="2591" mass="295091">MDDPDENPSETTEIKNVLPDVVHSQQIAVGTTDGENDKKQGTQLQSDNEDSQTESISEHIPSRLESLSESENSKAQEIVIVKPELVPLNAPSPIKPPDSSDSENQTKDPNKLSTSWPIDVNVDMHLISDESPVNLALSSDKERTQNVSIDSPKLQSEPYMDQSLQSENYNDSLNNQSNETLGTRESDNSISENIDNSEKFSSGSEEIIKLDIRGQGVPKLQFPVQKIIFGPPPEGSTLMDAKVESITTYPNLMSPFLLCARDSIKVDDIFIDEPVKDSAPEKSLNLEKSSSSDNIEQKDFLVEEFLFDEVVKEKDNDGKEESMPQKSMPVDDGTSISTMTTEYKTICEEYNAKLVHLEDTIIHRDQLIEELTISLQRCVSECDSLRHENDHLINEVQNLQHFINEKSDRDTIKGQLSDFVKYQSMVKDDSTKFFSAVSSSSSMQSSNGEKDMDREEIVVNYSKSDLRSSEESDDFLTGFEDKITEIVNKFDECIEENSKNQLRESLVRLLADEVGKLRIESDTEMKELEAQMQQDKQSYSIETRRLRELLASVKSGDADIDILREELAAKHEKEMENLRMYFEKKCSDMERRPKKGYSEEVWRGKCVSALGSLGSLDAPDAGDASRPDALRSDAPRPDARRRTRSADAPSLSLDSSPTEQAVRQVSKKYEQQLDELRAEHAACLHQLRDQHRDALASREAEISQLKAHLHSAENTETLYQQDIDLELEKKMESQLEQRIREVREEARREVIDQLQDQLQVLLSDPDAEVSSWPLELVALRDRIQGDKQEKEVSSLRDELSAGDSDKWKQRRNFCFDQNRHLEEVTKERDELRRVAVSLHRAVGELVAYCGRAEHELNSTVLAELLARLATQSSSEDPDRPSSPNLSAELNASIVSRSGKHVHFAPDLNSILSDLDEDCIVGFLEQQRDLSADIKRELENSLRRLRNEAHSLLDLSARLARKSDCKMLESGEAQVAALVQDLDSKQESCDNCELHRKNMEEAMSECLQRENLLRSDLEAAMVKIAQLMASSDVVVEGYGTCVPPACAPRGPRPPAASPPPSPRADLELLQRERDDLAQQLEAANRQLRATRQFVEEQASEREGERDEFARREGELRDENARLGARLRNNARILSEVEHLETQTREMNQIITELEARKSQADDEIKASEEKITLLRDIISTLETQLEQKTEHEKEILEELERMRKTIDERDGKMRELLGELESIKSEKNDAEVACVKCAQQEDKYAELMRTVDEQCGHAAAALAARTRRLQRAHCAAPAGSSEPSEDVSLREHLQIKSQESDPSPRSPPPPAGEGAAFRALRAQLRALGLAQDALLKRSQDLELQRERLADVAQEVRAERDVLQARMSEQALKISSLSARLQQQRNDAEALSHQATSQLSVQLHDALAEVQRLKEEMESKDKQLVRLRQNLEERDRLNEQHHSLYGNSCNPKDKVIILERELSDAQSRIAQLETLARDLQRDNEQLQAAARDQQQHLQQLLALKLDANNQEDENGPADVKTSARTLSDIVSISDFDEQDLQMRRAESKGHNLSLGEPPYAPHAPPGPPAHDRTLPPEGERPHMSSLHLECSEQLDLPAHTPRADSLPAHLTSTQNKDMLKQYKRNANEITLFGDFKHSTQKIPDNCSMYPNRDVSDSKNFSVEPKKINFSIEPTADNRDEEEFTSLRELGVYLDTKQQCYPDILTQLKHEIKKSRSELEKCRSELKNAEEQLCEFPALKQEVEQLKGLLDNTVAAMDNDKKFYENQLESFSANKQLLEQRLTELSQDVHDKSKDLHLLKEDILRRENMILELAKEKRNLMNKMAELELKIDELQAKNTLLEKCEAENLEMREKMTELTRLEQLVNDKNQQIDSLNQHLDRLDDLQRRLRDKSQQHDSLQRALADKSDELARLAAALHALRRDAADADQLRLQLSKLEKDQENALLKLQNTQTELERVNSLNQEMSLKIQDMKSLTDQLKDKETEIEILNEDISAFHDEIASLKDQLKMASRSPSPRKAPDDRRDDRPARSDKRQLTKIRKQISLLQHELDFNKKELNDKAFELAKAKLDITELKNNLSQADKQVSDAAADRELSAQRHHQLRHDLLHALQEKQQLAEQLELVLSRLREESDVEELKAKLRQQVERCHELEAELQDIRELADRSTGPDGGSGGGSGDRARSPTAELERAVRLQLSYSHALDHTIMDQILSASSDEHEPVPRLALAASESSSARSSRSERERERERVAVLEERLRDKDALIAELNRVREQLERDWQTARLRYEAERENSGRLQLLLDTQKETALTLQKQDSNMIEILKKRLESAMHAEPPPRSPPQSEGEERWKGEVLLLKSKLQLERDKLSDQLAMWERDKLHKQRELDAKNEVCNTLRNELAHIKRRSHDSSLELLRARELAAAQARTIDTLERRLDACERLRPVDDALSEIEIHKIELTREMSSLKKCLSDSIRPADTPAPHQLIRCLHSRCIRLESIRKALIWQKRYLQRTLHGYVQLERTLRLPSSGAARVSTGKERFKCAVWAVVGAVRLQYLVRRRNARASAAAALLLDTPVQQRRPPSATPAAPAREYSVTFTLQLD</sequence>
<dbReference type="GO" id="GO:0005815">
    <property type="term" value="C:microtubule organizing center"/>
    <property type="evidence" value="ECO:0007669"/>
    <property type="project" value="UniProtKB-SubCell"/>
</dbReference>
<feature type="coiled-coil region" evidence="6">
    <location>
        <begin position="1135"/>
        <end position="1232"/>
    </location>
</feature>
<dbReference type="Proteomes" id="UP000504629">
    <property type="component" value="Unplaced"/>
</dbReference>
<evidence type="ECO:0000256" key="6">
    <source>
        <dbReference type="SAM" id="Coils"/>
    </source>
</evidence>
<organism evidence="9 10">
    <name type="scientific">Bombyx mandarina</name>
    <name type="common">Wild silk moth</name>
    <name type="synonym">Wild silkworm</name>
    <dbReference type="NCBI Taxonomy" id="7092"/>
    <lineage>
        <taxon>Eukaryota</taxon>
        <taxon>Metazoa</taxon>
        <taxon>Ecdysozoa</taxon>
        <taxon>Arthropoda</taxon>
        <taxon>Hexapoda</taxon>
        <taxon>Insecta</taxon>
        <taxon>Pterygota</taxon>
        <taxon>Neoptera</taxon>
        <taxon>Endopterygota</taxon>
        <taxon>Lepidoptera</taxon>
        <taxon>Glossata</taxon>
        <taxon>Ditrysia</taxon>
        <taxon>Bombycoidea</taxon>
        <taxon>Bombycidae</taxon>
        <taxon>Bombycinae</taxon>
        <taxon>Bombyx</taxon>
    </lineage>
</organism>
<feature type="compositionally biased region" description="Basic and acidic residues" evidence="7">
    <location>
        <begin position="1567"/>
        <end position="1580"/>
    </location>
</feature>
<evidence type="ECO:0000313" key="9">
    <source>
        <dbReference type="Proteomes" id="UP000504629"/>
    </source>
</evidence>
<comment type="subcellular location">
    <subcellularLocation>
        <location evidence="1">Cytoplasm</location>
        <location evidence="1">Cytoskeleton</location>
        <location evidence="1">Microtubule organizing center</location>
    </subcellularLocation>
</comment>
<evidence type="ECO:0000256" key="2">
    <source>
        <dbReference type="ARBA" id="ARBA00022490"/>
    </source>
</evidence>
<evidence type="ECO:0000256" key="7">
    <source>
        <dbReference type="SAM" id="MobiDB-lite"/>
    </source>
</evidence>
<dbReference type="PANTHER" id="PTHR23159">
    <property type="entry name" value="CENTROSOMAL PROTEIN 2"/>
    <property type="match status" value="1"/>
</dbReference>
<feature type="coiled-coil region" evidence="6">
    <location>
        <begin position="1337"/>
        <end position="1501"/>
    </location>
</feature>
<keyword evidence="4 6" id="KW-0175">Coiled coil</keyword>
<dbReference type="OrthoDB" id="2020852at2759"/>
<feature type="region of interest" description="Disordered" evidence="7">
    <location>
        <begin position="1543"/>
        <end position="1583"/>
    </location>
</feature>
<dbReference type="Pfam" id="PF10495">
    <property type="entry name" value="PACT_coil_coil"/>
    <property type="match status" value="1"/>
</dbReference>
<feature type="region of interest" description="Disordered" evidence="7">
    <location>
        <begin position="2155"/>
        <end position="2183"/>
    </location>
</feature>
<keyword evidence="2" id="KW-0963">Cytoplasm</keyword>
<keyword evidence="3" id="KW-0597">Phosphoprotein</keyword>
<dbReference type="SUPFAM" id="SSF69989">
    <property type="entry name" value="C-terminal domain of PLC-beta"/>
    <property type="match status" value="1"/>
</dbReference>
<dbReference type="InterPro" id="IPR019528">
    <property type="entry name" value="PACT_domain"/>
</dbReference>
<feature type="region of interest" description="Disordered" evidence="7">
    <location>
        <begin position="1"/>
        <end position="117"/>
    </location>
</feature>
<feature type="coiled-coil region" evidence="6">
    <location>
        <begin position="1702"/>
        <end position="2003"/>
    </location>
</feature>
<feature type="region of interest" description="Disordered" evidence="7">
    <location>
        <begin position="613"/>
        <end position="663"/>
    </location>
</feature>
<evidence type="ECO:0000313" key="10">
    <source>
        <dbReference type="RefSeq" id="XP_028035841.1"/>
    </source>
</evidence>
<feature type="region of interest" description="Disordered" evidence="7">
    <location>
        <begin position="1093"/>
        <end position="1112"/>
    </location>
</feature>
<reference evidence="10" key="1">
    <citation type="submission" date="2025-08" db="UniProtKB">
        <authorList>
            <consortium name="RefSeq"/>
        </authorList>
    </citation>
    <scope>IDENTIFICATION</scope>
    <source>
        <tissue evidence="10">Silk gland</tissue>
    </source>
</reference>
<feature type="region of interest" description="Disordered" evidence="7">
    <location>
        <begin position="2004"/>
        <end position="2031"/>
    </location>
</feature>
<gene>
    <name evidence="10" type="primary">LOC114247164</name>
</gene>
<feature type="compositionally biased region" description="Basic and acidic residues" evidence="7">
    <location>
        <begin position="623"/>
        <end position="640"/>
    </location>
</feature>
<feature type="coiled-coil region" evidence="6">
    <location>
        <begin position="2347"/>
        <end position="2430"/>
    </location>
</feature>
<feature type="compositionally biased region" description="Basic and acidic residues" evidence="7">
    <location>
        <begin position="2174"/>
        <end position="2183"/>
    </location>
</feature>
<evidence type="ECO:0000259" key="8">
    <source>
        <dbReference type="Pfam" id="PF10495"/>
    </source>
</evidence>
<feature type="region of interest" description="Disordered" evidence="7">
    <location>
        <begin position="2318"/>
        <end position="2338"/>
    </location>
</feature>
<dbReference type="KEGG" id="bman:114247164"/>
<dbReference type="PANTHER" id="PTHR23159:SF60">
    <property type="entry name" value="SPINDLE ASSEMBLY ABNORMAL PROTEIN 4"/>
    <property type="match status" value="1"/>
</dbReference>
<feature type="compositionally biased region" description="Basic and acidic residues" evidence="7">
    <location>
        <begin position="2232"/>
        <end position="2241"/>
    </location>
</feature>
<dbReference type="RefSeq" id="XP_028035841.1">
    <property type="nucleotide sequence ID" value="XM_028180040.1"/>
</dbReference>
<evidence type="ECO:0000256" key="5">
    <source>
        <dbReference type="ARBA" id="ARBA00023212"/>
    </source>
</evidence>
<evidence type="ECO:0000256" key="1">
    <source>
        <dbReference type="ARBA" id="ARBA00004267"/>
    </source>
</evidence>
<evidence type="ECO:0000256" key="4">
    <source>
        <dbReference type="ARBA" id="ARBA00023054"/>
    </source>
</evidence>
<feature type="region of interest" description="Disordered" evidence="7">
    <location>
        <begin position="1273"/>
        <end position="1313"/>
    </location>
</feature>
<feature type="compositionally biased region" description="Basic and acidic residues" evidence="7">
    <location>
        <begin position="1097"/>
        <end position="1112"/>
    </location>
</feature>
<keyword evidence="5" id="KW-0206">Cytoskeleton</keyword>
<feature type="compositionally biased region" description="Pro residues" evidence="7">
    <location>
        <begin position="1556"/>
        <end position="1566"/>
    </location>
</feature>
<feature type="compositionally biased region" description="Basic and acidic residues" evidence="7">
    <location>
        <begin position="314"/>
        <end position="323"/>
    </location>
</feature>
<feature type="domain" description="Pericentrin/AKAP-450 centrosomal targeting" evidence="8">
    <location>
        <begin position="2480"/>
        <end position="2548"/>
    </location>
</feature>
<dbReference type="GO" id="GO:0005737">
    <property type="term" value="C:cytoplasm"/>
    <property type="evidence" value="ECO:0007669"/>
    <property type="project" value="UniProtKB-ARBA"/>
</dbReference>
<feature type="compositionally biased region" description="Polar residues" evidence="7">
    <location>
        <begin position="162"/>
        <end position="181"/>
    </location>
</feature>
<protein>
    <submittedName>
        <fullName evidence="10">Centrosome-associated protein CEP250 isoform X1</fullName>
    </submittedName>
</protein>
<feature type="compositionally biased region" description="Low complexity" evidence="7">
    <location>
        <begin position="646"/>
        <end position="657"/>
    </location>
</feature>
<feature type="compositionally biased region" description="Gly residues" evidence="7">
    <location>
        <begin position="2164"/>
        <end position="2173"/>
    </location>
</feature>
<feature type="compositionally biased region" description="Low complexity" evidence="7">
    <location>
        <begin position="2218"/>
        <end position="2231"/>
    </location>
</feature>
<accession>A0A6J2K0U0</accession>
<evidence type="ECO:0000256" key="3">
    <source>
        <dbReference type="ARBA" id="ARBA00022553"/>
    </source>
</evidence>